<evidence type="ECO:0000259" key="4">
    <source>
        <dbReference type="PROSITE" id="PS01124"/>
    </source>
</evidence>
<evidence type="ECO:0000256" key="3">
    <source>
        <dbReference type="ARBA" id="ARBA00023163"/>
    </source>
</evidence>
<protein>
    <submittedName>
        <fullName evidence="5">Helix-turn-helix transcriptional regulator</fullName>
    </submittedName>
</protein>
<feature type="domain" description="HTH araC/xylS-type" evidence="4">
    <location>
        <begin position="172"/>
        <end position="270"/>
    </location>
</feature>
<name>A0A940STH3_9ENTE</name>
<evidence type="ECO:0000256" key="2">
    <source>
        <dbReference type="ARBA" id="ARBA00023125"/>
    </source>
</evidence>
<comment type="caution">
    <text evidence="5">The sequence shown here is derived from an EMBL/GenBank/DDBJ whole genome shotgun (WGS) entry which is preliminary data.</text>
</comment>
<dbReference type="PANTHER" id="PTHR43280:SF2">
    <property type="entry name" value="HTH-TYPE TRANSCRIPTIONAL REGULATOR EXSA"/>
    <property type="match status" value="1"/>
</dbReference>
<dbReference type="SUPFAM" id="SSF51215">
    <property type="entry name" value="Regulatory protein AraC"/>
    <property type="match status" value="1"/>
</dbReference>
<evidence type="ECO:0000256" key="1">
    <source>
        <dbReference type="ARBA" id="ARBA00023015"/>
    </source>
</evidence>
<dbReference type="InterPro" id="IPR009057">
    <property type="entry name" value="Homeodomain-like_sf"/>
</dbReference>
<dbReference type="GO" id="GO:0003700">
    <property type="term" value="F:DNA-binding transcription factor activity"/>
    <property type="evidence" value="ECO:0007669"/>
    <property type="project" value="InterPro"/>
</dbReference>
<dbReference type="SUPFAM" id="SSF46689">
    <property type="entry name" value="Homeodomain-like"/>
    <property type="match status" value="2"/>
</dbReference>
<dbReference type="Gene3D" id="2.60.120.10">
    <property type="entry name" value="Jelly Rolls"/>
    <property type="match status" value="1"/>
</dbReference>
<dbReference type="InterPro" id="IPR018060">
    <property type="entry name" value="HTH_AraC"/>
</dbReference>
<dbReference type="InterPro" id="IPR014710">
    <property type="entry name" value="RmlC-like_jellyroll"/>
</dbReference>
<evidence type="ECO:0000313" key="5">
    <source>
        <dbReference type="EMBL" id="MBP1043137.1"/>
    </source>
</evidence>
<dbReference type="EMBL" id="JAEEGA010000014">
    <property type="protein sequence ID" value="MBP1043137.1"/>
    <property type="molecule type" value="Genomic_DNA"/>
</dbReference>
<dbReference type="CDD" id="cd02208">
    <property type="entry name" value="cupin_RmlC-like"/>
    <property type="match status" value="1"/>
</dbReference>
<reference evidence="5" key="1">
    <citation type="submission" date="2020-12" db="EMBL/GenBank/DDBJ databases">
        <title>Vagococcus allomyrinae sp. nov. and Enterococcus lavae sp. nov., isolated from the larvae of Allomyrina dichotoma.</title>
        <authorList>
            <person name="Lee S.D."/>
        </authorList>
    </citation>
    <scope>NUCLEOTIDE SEQUENCE</scope>
    <source>
        <strain evidence="5">BWB3-3</strain>
    </source>
</reference>
<dbReference type="Gene3D" id="1.10.10.60">
    <property type="entry name" value="Homeodomain-like"/>
    <property type="match status" value="2"/>
</dbReference>
<sequence length="274" mass="31573">METAFYETDLCPDPELPLLLHKCLIDSEVLPHWHTNIELLYIQEGEMIISIDGQDHSALAGDIMLINSNCLHTFRTITPTSRYRCLIIEESFISQHQLDYTLVNFQTKINQPDILTLYLSMMAEFDQQRPCYKTMLQGMCLEMMSLLFRELNYSPLPISQRAPSNAKVELTKLGIDYISHHYQKTIAIDDICLTIGVSKFHFCRIFKEVTELTVNEFINHFRCTRAQILLQKKGAVIADCGLACGFNDPSYFAKIYRKHFGYLPSVEISKTQTP</sequence>
<dbReference type="SMART" id="SM00342">
    <property type="entry name" value="HTH_ARAC"/>
    <property type="match status" value="1"/>
</dbReference>
<proteinExistence type="predicted"/>
<keyword evidence="1" id="KW-0805">Transcription regulation</keyword>
<dbReference type="Pfam" id="PF12833">
    <property type="entry name" value="HTH_18"/>
    <property type="match status" value="1"/>
</dbReference>
<dbReference type="InterPro" id="IPR003313">
    <property type="entry name" value="AraC-bd"/>
</dbReference>
<dbReference type="RefSeq" id="WP_209530944.1">
    <property type="nucleotide sequence ID" value="NZ_JAEEGA010000014.1"/>
</dbReference>
<keyword evidence="2" id="KW-0238">DNA-binding</keyword>
<dbReference type="InterPro" id="IPR037923">
    <property type="entry name" value="HTH-like"/>
</dbReference>
<keyword evidence="6" id="KW-1185">Reference proteome</keyword>
<evidence type="ECO:0000313" key="6">
    <source>
        <dbReference type="Proteomes" id="UP000674938"/>
    </source>
</evidence>
<dbReference type="PANTHER" id="PTHR43280">
    <property type="entry name" value="ARAC-FAMILY TRANSCRIPTIONAL REGULATOR"/>
    <property type="match status" value="1"/>
</dbReference>
<dbReference type="PROSITE" id="PS01124">
    <property type="entry name" value="HTH_ARAC_FAMILY_2"/>
    <property type="match status" value="1"/>
</dbReference>
<dbReference type="GO" id="GO:0043565">
    <property type="term" value="F:sequence-specific DNA binding"/>
    <property type="evidence" value="ECO:0007669"/>
    <property type="project" value="InterPro"/>
</dbReference>
<keyword evidence="3" id="KW-0804">Transcription</keyword>
<gene>
    <name evidence="5" type="ORF">I6N95_19140</name>
</gene>
<dbReference type="Proteomes" id="UP000674938">
    <property type="component" value="Unassembled WGS sequence"/>
</dbReference>
<organism evidence="5 6">
    <name type="scientific">Vagococcus allomyrinae</name>
    <dbReference type="NCBI Taxonomy" id="2794353"/>
    <lineage>
        <taxon>Bacteria</taxon>
        <taxon>Bacillati</taxon>
        <taxon>Bacillota</taxon>
        <taxon>Bacilli</taxon>
        <taxon>Lactobacillales</taxon>
        <taxon>Enterococcaceae</taxon>
        <taxon>Vagococcus</taxon>
    </lineage>
</organism>
<accession>A0A940STH3</accession>
<dbReference type="AlphaFoldDB" id="A0A940STH3"/>
<dbReference type="Pfam" id="PF02311">
    <property type="entry name" value="AraC_binding"/>
    <property type="match status" value="1"/>
</dbReference>